<feature type="domain" description="EamA" evidence="8">
    <location>
        <begin position="147"/>
        <end position="281"/>
    </location>
</feature>
<comment type="caution">
    <text evidence="9">The sequence shown here is derived from an EMBL/GenBank/DDBJ whole genome shotgun (WGS) entry which is preliminary data.</text>
</comment>
<dbReference type="EMBL" id="JALBUF010000002">
    <property type="protein sequence ID" value="MCI0182691.1"/>
    <property type="molecule type" value="Genomic_DNA"/>
</dbReference>
<sequence>MKRGIFLLILATLLWSGNYIAGRVLAPAMPAFFLNGVRWVISAIILWAILRAKGKTIPLKQQWKGLLSLGIVGMFIFSTLTYLGLKSIPAAQAGMISGMIPVVILLLSVLMLRERPPLIAWLGIILSVVGVVILFGAGNGSTFTLSLGDLELMIAAVAWGLYTVIGKKLSHQIDPLTMTAGAAIYGAIPSAIAGALSYSPHTVHMSVVAWISLLYVSTAASVLAYFVWTSGVHVVGASRSAPFMNLLPIWTVILGVTLLQERLSTSEMIGGAVILIGAFIANQRSRGKPELAMSDREVKVKEL</sequence>
<keyword evidence="5 7" id="KW-1133">Transmembrane helix</keyword>
<dbReference type="AlphaFoldDB" id="A0A9X1V706"/>
<evidence type="ECO:0000313" key="9">
    <source>
        <dbReference type="EMBL" id="MCI0182691.1"/>
    </source>
</evidence>
<feature type="domain" description="EamA" evidence="8">
    <location>
        <begin position="3"/>
        <end position="135"/>
    </location>
</feature>
<keyword evidence="6 7" id="KW-0472">Membrane</keyword>
<evidence type="ECO:0000256" key="6">
    <source>
        <dbReference type="ARBA" id="ARBA00023136"/>
    </source>
</evidence>
<organism evidence="9 10">
    <name type="scientific">Sulfoacidibacillus ferrooxidans</name>
    <dbReference type="NCBI Taxonomy" id="2005001"/>
    <lineage>
        <taxon>Bacteria</taxon>
        <taxon>Bacillati</taxon>
        <taxon>Bacillota</taxon>
        <taxon>Bacilli</taxon>
        <taxon>Bacillales</taxon>
        <taxon>Alicyclobacillaceae</taxon>
        <taxon>Sulfoacidibacillus</taxon>
    </lineage>
</organism>
<feature type="transmembrane region" description="Helical" evidence="7">
    <location>
        <begin position="208"/>
        <end position="228"/>
    </location>
</feature>
<dbReference type="PANTHER" id="PTHR32322:SF18">
    <property type="entry name" value="S-ADENOSYLMETHIONINE_S-ADENOSYLHOMOCYSTEINE TRANSPORTER"/>
    <property type="match status" value="1"/>
</dbReference>
<feature type="transmembrane region" description="Helical" evidence="7">
    <location>
        <begin position="240"/>
        <end position="259"/>
    </location>
</feature>
<dbReference type="RefSeq" id="WP_241712305.1">
    <property type="nucleotide sequence ID" value="NZ_JALBUF010000002.1"/>
</dbReference>
<dbReference type="InterPro" id="IPR050638">
    <property type="entry name" value="AA-Vitamin_Transporters"/>
</dbReference>
<dbReference type="GO" id="GO:0005886">
    <property type="term" value="C:plasma membrane"/>
    <property type="evidence" value="ECO:0007669"/>
    <property type="project" value="UniProtKB-SubCell"/>
</dbReference>
<keyword evidence="4 7" id="KW-0812">Transmembrane</keyword>
<keyword evidence="3" id="KW-1003">Cell membrane</keyword>
<evidence type="ECO:0000313" key="10">
    <source>
        <dbReference type="Proteomes" id="UP001139263"/>
    </source>
</evidence>
<dbReference type="Gene3D" id="1.10.3730.20">
    <property type="match status" value="1"/>
</dbReference>
<evidence type="ECO:0000256" key="5">
    <source>
        <dbReference type="ARBA" id="ARBA00022989"/>
    </source>
</evidence>
<evidence type="ECO:0000256" key="3">
    <source>
        <dbReference type="ARBA" id="ARBA00022475"/>
    </source>
</evidence>
<feature type="transmembrane region" description="Helical" evidence="7">
    <location>
        <begin position="91"/>
        <end position="111"/>
    </location>
</feature>
<evidence type="ECO:0000256" key="2">
    <source>
        <dbReference type="ARBA" id="ARBA00007362"/>
    </source>
</evidence>
<feature type="transmembrane region" description="Helical" evidence="7">
    <location>
        <begin position="118"/>
        <end position="137"/>
    </location>
</feature>
<feature type="transmembrane region" description="Helical" evidence="7">
    <location>
        <begin position="66"/>
        <end position="85"/>
    </location>
</feature>
<dbReference type="InterPro" id="IPR037185">
    <property type="entry name" value="EmrE-like"/>
</dbReference>
<name>A0A9X1V706_9BACL</name>
<keyword evidence="10" id="KW-1185">Reference proteome</keyword>
<protein>
    <recommendedName>
        <fullName evidence="8">EamA domain-containing protein</fullName>
    </recommendedName>
</protein>
<dbReference type="PANTHER" id="PTHR32322">
    <property type="entry name" value="INNER MEMBRANE TRANSPORTER"/>
    <property type="match status" value="1"/>
</dbReference>
<dbReference type="Pfam" id="PF00892">
    <property type="entry name" value="EamA"/>
    <property type="match status" value="2"/>
</dbReference>
<comment type="similarity">
    <text evidence="2">Belongs to the EamA transporter family.</text>
</comment>
<comment type="subcellular location">
    <subcellularLocation>
        <location evidence="1">Cell membrane</location>
        <topology evidence="1">Multi-pass membrane protein</topology>
    </subcellularLocation>
</comment>
<reference evidence="9" key="1">
    <citation type="submission" date="2022-03" db="EMBL/GenBank/DDBJ databases">
        <title>Draft Genome Sequence of Firmicute Strain S0AB, a Heterotrophic Iron/Sulfur-Oxidizing Extreme Acidophile.</title>
        <authorList>
            <person name="Vergara E."/>
            <person name="Pakostova E."/>
            <person name="Johnson D.B."/>
            <person name="Holmes D.S."/>
        </authorList>
    </citation>
    <scope>NUCLEOTIDE SEQUENCE</scope>
    <source>
        <strain evidence="9">S0AB</strain>
    </source>
</reference>
<proteinExistence type="inferred from homology"/>
<evidence type="ECO:0000256" key="7">
    <source>
        <dbReference type="SAM" id="Phobius"/>
    </source>
</evidence>
<dbReference type="InterPro" id="IPR000620">
    <property type="entry name" value="EamA_dom"/>
</dbReference>
<feature type="transmembrane region" description="Helical" evidence="7">
    <location>
        <begin position="32"/>
        <end position="50"/>
    </location>
</feature>
<accession>A0A9X1V706</accession>
<evidence type="ECO:0000256" key="4">
    <source>
        <dbReference type="ARBA" id="ARBA00022692"/>
    </source>
</evidence>
<dbReference type="Proteomes" id="UP001139263">
    <property type="component" value="Unassembled WGS sequence"/>
</dbReference>
<evidence type="ECO:0000259" key="8">
    <source>
        <dbReference type="Pfam" id="PF00892"/>
    </source>
</evidence>
<evidence type="ECO:0000256" key="1">
    <source>
        <dbReference type="ARBA" id="ARBA00004651"/>
    </source>
</evidence>
<dbReference type="SUPFAM" id="SSF103481">
    <property type="entry name" value="Multidrug resistance efflux transporter EmrE"/>
    <property type="match status" value="2"/>
</dbReference>
<feature type="transmembrane region" description="Helical" evidence="7">
    <location>
        <begin position="176"/>
        <end position="196"/>
    </location>
</feature>
<gene>
    <name evidence="9" type="ORF">MM817_00960</name>
</gene>